<proteinExistence type="predicted"/>
<organism evidence="1">
    <name type="scientific">Rhizophora mucronata</name>
    <name type="common">Asiatic mangrove</name>
    <dbReference type="NCBI Taxonomy" id="61149"/>
    <lineage>
        <taxon>Eukaryota</taxon>
        <taxon>Viridiplantae</taxon>
        <taxon>Streptophyta</taxon>
        <taxon>Embryophyta</taxon>
        <taxon>Tracheophyta</taxon>
        <taxon>Spermatophyta</taxon>
        <taxon>Magnoliopsida</taxon>
        <taxon>eudicotyledons</taxon>
        <taxon>Gunneridae</taxon>
        <taxon>Pentapetalae</taxon>
        <taxon>rosids</taxon>
        <taxon>fabids</taxon>
        <taxon>Malpighiales</taxon>
        <taxon>Rhizophoraceae</taxon>
        <taxon>Rhizophora</taxon>
    </lineage>
</organism>
<dbReference type="EMBL" id="GGEC01058276">
    <property type="protein sequence ID" value="MBX38760.1"/>
    <property type="molecule type" value="Transcribed_RNA"/>
</dbReference>
<reference evidence="1" key="1">
    <citation type="submission" date="2018-02" db="EMBL/GenBank/DDBJ databases">
        <title>Rhizophora mucronata_Transcriptome.</title>
        <authorList>
            <person name="Meera S.P."/>
            <person name="Sreeshan A."/>
            <person name="Augustine A."/>
        </authorList>
    </citation>
    <scope>NUCLEOTIDE SEQUENCE</scope>
    <source>
        <tissue evidence="1">Leaf</tissue>
    </source>
</reference>
<sequence>MMICNVLQSRFLAELQLLLSSLLASMLLDCTCL</sequence>
<protein>
    <submittedName>
        <fullName evidence="1">Uncharacterized protein</fullName>
    </submittedName>
</protein>
<name>A0A2P2N8I0_RHIMU</name>
<evidence type="ECO:0000313" key="1">
    <source>
        <dbReference type="EMBL" id="MBX38760.1"/>
    </source>
</evidence>
<dbReference type="AlphaFoldDB" id="A0A2P2N8I0"/>
<accession>A0A2P2N8I0</accession>